<evidence type="ECO:0000313" key="9">
    <source>
        <dbReference type="EMBL" id="TBU34468.1"/>
    </source>
</evidence>
<dbReference type="PRINTS" id="PR00385">
    <property type="entry name" value="P450"/>
</dbReference>
<dbReference type="InterPro" id="IPR050196">
    <property type="entry name" value="Cytochrome_P450_Monoox"/>
</dbReference>
<feature type="transmembrane region" description="Helical" evidence="8">
    <location>
        <begin position="6"/>
        <end position="27"/>
    </location>
</feature>
<keyword evidence="8" id="KW-0812">Transmembrane</keyword>
<dbReference type="CDD" id="cd11069">
    <property type="entry name" value="CYP_FUM15-like"/>
    <property type="match status" value="1"/>
</dbReference>
<proteinExistence type="inferred from homology"/>
<keyword evidence="2 7" id="KW-0349">Heme</keyword>
<accession>A0A4Q9N3I8</accession>
<evidence type="ECO:0000256" key="3">
    <source>
        <dbReference type="ARBA" id="ARBA00022723"/>
    </source>
</evidence>
<name>A0A4Q9N3I8_9APHY</name>
<dbReference type="GO" id="GO:0005506">
    <property type="term" value="F:iron ion binding"/>
    <property type="evidence" value="ECO:0007669"/>
    <property type="project" value="InterPro"/>
</dbReference>
<dbReference type="PRINTS" id="PR00463">
    <property type="entry name" value="EP450I"/>
</dbReference>
<sequence>WQVMDPQVFVLLAGGALLLVYSVRRYLARRHVRKVRGPPAPSWFMGNLQQVNQQLEVGELDGQWMREYGHVWRTKGVMGEDNLVIADPKALQYIFHKSGYHFPKSAVARQFSREIAGSGILFAQDKDHTRIRKIMNPAFTASQLKSFLPLFRASAQKLGQKWRELLATTPNGSERINVLAWLTRCTLDVIGEVGFDVQCGALDDSLNPVIEAYKNMFTDAIPYPSNLTLFFQSFWHLIPMPILKYAKYIPTKDHVRFRRTLKVINNFAKTLIDEKTEAVLAGNGEKKKDIMSILVKANASEDPKSRLTNEEMMSQMATFLLAGHETTASSMTWLLYELARHPDYQQKMRDEIKAIRARVAERGDADFSVSDLDAMTYTLAAMKEVLRLHPIVYTLGRVAARDDVLPLATPITTTDGEAVSEIPIPKGTNCLISIWAYNRLPTIWGPDADEFNPDRFVAHQKMGATYVGVTSNLMTFSAGLQACIGWRFSVIEMQSILVELIEHFEFAIPEDKPEIIRFAAGLVTPLVKDEMHLGPQMPLRVSLVQ</sequence>
<keyword evidence="4" id="KW-0560">Oxidoreductase</keyword>
<dbReference type="SUPFAM" id="SSF48264">
    <property type="entry name" value="Cytochrome P450"/>
    <property type="match status" value="1"/>
</dbReference>
<dbReference type="EMBL" id="ML143388">
    <property type="protein sequence ID" value="TBU34468.1"/>
    <property type="molecule type" value="Genomic_DNA"/>
</dbReference>
<comment type="cofactor">
    <cofactor evidence="7">
        <name>heme</name>
        <dbReference type="ChEBI" id="CHEBI:30413"/>
    </cofactor>
</comment>
<dbReference type="GO" id="GO:0020037">
    <property type="term" value="F:heme binding"/>
    <property type="evidence" value="ECO:0007669"/>
    <property type="project" value="InterPro"/>
</dbReference>
<evidence type="ECO:0000256" key="5">
    <source>
        <dbReference type="ARBA" id="ARBA00023004"/>
    </source>
</evidence>
<dbReference type="PANTHER" id="PTHR24291:SF50">
    <property type="entry name" value="BIFUNCTIONAL ALBAFLAVENONE MONOOXYGENASE_TERPENE SYNTHASE"/>
    <property type="match status" value="1"/>
</dbReference>
<evidence type="ECO:0000256" key="2">
    <source>
        <dbReference type="ARBA" id="ARBA00022617"/>
    </source>
</evidence>
<feature type="non-terminal residue" evidence="9">
    <location>
        <position position="1"/>
    </location>
</feature>
<evidence type="ECO:0000256" key="1">
    <source>
        <dbReference type="ARBA" id="ARBA00010617"/>
    </source>
</evidence>
<evidence type="ECO:0000256" key="6">
    <source>
        <dbReference type="ARBA" id="ARBA00023033"/>
    </source>
</evidence>
<organism evidence="9">
    <name type="scientific">Dichomitus squalens</name>
    <dbReference type="NCBI Taxonomy" id="114155"/>
    <lineage>
        <taxon>Eukaryota</taxon>
        <taxon>Fungi</taxon>
        <taxon>Dikarya</taxon>
        <taxon>Basidiomycota</taxon>
        <taxon>Agaricomycotina</taxon>
        <taxon>Agaricomycetes</taxon>
        <taxon>Polyporales</taxon>
        <taxon>Polyporaceae</taxon>
        <taxon>Dichomitus</taxon>
    </lineage>
</organism>
<evidence type="ECO:0000256" key="4">
    <source>
        <dbReference type="ARBA" id="ARBA00023002"/>
    </source>
</evidence>
<dbReference type="GO" id="GO:0004497">
    <property type="term" value="F:monooxygenase activity"/>
    <property type="evidence" value="ECO:0007669"/>
    <property type="project" value="UniProtKB-KW"/>
</dbReference>
<keyword evidence="8" id="KW-0472">Membrane</keyword>
<dbReference type="Proteomes" id="UP000292957">
    <property type="component" value="Unassembled WGS sequence"/>
</dbReference>
<dbReference type="GO" id="GO:0016705">
    <property type="term" value="F:oxidoreductase activity, acting on paired donors, with incorporation or reduction of molecular oxygen"/>
    <property type="evidence" value="ECO:0007669"/>
    <property type="project" value="InterPro"/>
</dbReference>
<keyword evidence="3 7" id="KW-0479">Metal-binding</keyword>
<dbReference type="PANTHER" id="PTHR24291">
    <property type="entry name" value="CYTOCHROME P450 FAMILY 4"/>
    <property type="match status" value="1"/>
</dbReference>
<feature type="binding site" description="axial binding residue" evidence="7">
    <location>
        <position position="483"/>
    </location>
    <ligand>
        <name>heme</name>
        <dbReference type="ChEBI" id="CHEBI:30413"/>
    </ligand>
    <ligandPart>
        <name>Fe</name>
        <dbReference type="ChEBI" id="CHEBI:18248"/>
    </ligandPart>
</feature>
<protein>
    <submittedName>
        <fullName evidence="9">Cytochrome P450</fullName>
    </submittedName>
</protein>
<dbReference type="InterPro" id="IPR001128">
    <property type="entry name" value="Cyt_P450"/>
</dbReference>
<dbReference type="AlphaFoldDB" id="A0A4Q9N3I8"/>
<keyword evidence="8" id="KW-1133">Transmembrane helix</keyword>
<evidence type="ECO:0000256" key="8">
    <source>
        <dbReference type="SAM" id="Phobius"/>
    </source>
</evidence>
<dbReference type="Gene3D" id="1.10.630.10">
    <property type="entry name" value="Cytochrome P450"/>
    <property type="match status" value="1"/>
</dbReference>
<gene>
    <name evidence="9" type="ORF">BD311DRAFT_746219</name>
</gene>
<keyword evidence="5 7" id="KW-0408">Iron</keyword>
<evidence type="ECO:0000256" key="7">
    <source>
        <dbReference type="PIRSR" id="PIRSR602401-1"/>
    </source>
</evidence>
<dbReference type="Pfam" id="PF00067">
    <property type="entry name" value="p450"/>
    <property type="match status" value="1"/>
</dbReference>
<comment type="similarity">
    <text evidence="1">Belongs to the cytochrome P450 family.</text>
</comment>
<keyword evidence="6" id="KW-0503">Monooxygenase</keyword>
<dbReference type="InterPro" id="IPR002401">
    <property type="entry name" value="Cyt_P450_E_grp-I"/>
</dbReference>
<dbReference type="OrthoDB" id="1470350at2759"/>
<dbReference type="InterPro" id="IPR036396">
    <property type="entry name" value="Cyt_P450_sf"/>
</dbReference>
<reference evidence="9" key="1">
    <citation type="submission" date="2019-01" db="EMBL/GenBank/DDBJ databases">
        <title>Draft genome sequences of three monokaryotic isolates of the white-rot basidiomycete fungus Dichomitus squalens.</title>
        <authorList>
            <consortium name="DOE Joint Genome Institute"/>
            <person name="Lopez S.C."/>
            <person name="Andreopoulos B."/>
            <person name="Pangilinan J."/>
            <person name="Lipzen A."/>
            <person name="Riley R."/>
            <person name="Ahrendt S."/>
            <person name="Ng V."/>
            <person name="Barry K."/>
            <person name="Daum C."/>
            <person name="Grigoriev I.V."/>
            <person name="Hilden K.S."/>
            <person name="Makela M.R."/>
            <person name="de Vries R.P."/>
        </authorList>
    </citation>
    <scope>NUCLEOTIDE SEQUENCE [LARGE SCALE GENOMIC DNA]</scope>
    <source>
        <strain evidence="9">OM18370.1</strain>
    </source>
</reference>